<dbReference type="AlphaFoldDB" id="A0A4Q9KFU4"/>
<keyword evidence="1" id="KW-0472">Membrane</keyword>
<dbReference type="OrthoDB" id="9812729at2"/>
<gene>
    <name evidence="3" type="ORF">ET989_02975</name>
</gene>
<dbReference type="PANTHER" id="PTHR34351:SF1">
    <property type="entry name" value="SLR1927 PROTEIN"/>
    <property type="match status" value="1"/>
</dbReference>
<feature type="transmembrane region" description="Helical" evidence="1">
    <location>
        <begin position="34"/>
        <end position="54"/>
    </location>
</feature>
<organism evidence="3 4">
    <name type="scientific">Propioniciclava sinopodophylli</name>
    <dbReference type="NCBI Taxonomy" id="1837344"/>
    <lineage>
        <taxon>Bacteria</taxon>
        <taxon>Bacillati</taxon>
        <taxon>Actinomycetota</taxon>
        <taxon>Actinomycetes</taxon>
        <taxon>Propionibacteriales</taxon>
        <taxon>Propionibacteriaceae</taxon>
        <taxon>Propioniciclava</taxon>
    </lineage>
</organism>
<keyword evidence="1" id="KW-1133">Transmembrane helix</keyword>
<reference evidence="3 4" key="1">
    <citation type="submission" date="2019-01" db="EMBL/GenBank/DDBJ databases">
        <title>Lactibacter flavus gen. nov., sp. nov., a novel bacterium of the family Propionibacteriaceae isolated from raw milk and dairy products.</title>
        <authorList>
            <person name="Huptas C."/>
            <person name="Wenning M."/>
            <person name="Breitenwieser F."/>
            <person name="Doll E."/>
            <person name="Von Neubeck M."/>
            <person name="Busse H.-J."/>
            <person name="Scherer S."/>
        </authorList>
    </citation>
    <scope>NUCLEOTIDE SEQUENCE [LARGE SCALE GENOMIC DNA]</scope>
    <source>
        <strain evidence="3 4">KCTC 33808</strain>
    </source>
</reference>
<accession>A0A4Q9KFU4</accession>
<name>A0A4Q9KFU4_9ACTN</name>
<evidence type="ECO:0000313" key="4">
    <source>
        <dbReference type="Proteomes" id="UP000292373"/>
    </source>
</evidence>
<feature type="transmembrane region" description="Helical" evidence="1">
    <location>
        <begin position="12"/>
        <end position="28"/>
    </location>
</feature>
<evidence type="ECO:0000259" key="2">
    <source>
        <dbReference type="Pfam" id="PF01882"/>
    </source>
</evidence>
<feature type="domain" description="DUF58" evidence="2">
    <location>
        <begin position="199"/>
        <end position="380"/>
    </location>
</feature>
<dbReference type="PANTHER" id="PTHR34351">
    <property type="entry name" value="SLR1927 PROTEIN-RELATED"/>
    <property type="match status" value="1"/>
</dbReference>
<comment type="caution">
    <text evidence="3">The sequence shown here is derived from an EMBL/GenBank/DDBJ whole genome shotgun (WGS) entry which is preliminary data.</text>
</comment>
<evidence type="ECO:0000256" key="1">
    <source>
        <dbReference type="SAM" id="Phobius"/>
    </source>
</evidence>
<proteinExistence type="predicted"/>
<sequence length="405" mass="43715">MLPLPQPTVRTLLFWVLGALVLLLGIGLGNQDTVWPALFLLALPVVALLALLVLRPRFVLERSVTPPVVGVREPATVQVLATAVRPSPGGNVVAEDDPGSLLGGPHHAHLHADHAGARTETTYSVRPRRRGRHTLDGFRIRFTDILGFWVHTVRVAQPTELVVTPAVVPLPPSRAAAYGVTGETPIPQTAVSGPDDVLVREYQARDDVRRIHWPSTARSGTLMVRREEAAWDPTAWVLLDSRLGVHPASRDERVTFEWLVSAAASIGLRLLSDGYTVTLIDADGSRHEVSSDRVGASAAWLDPLVDATVSHAPDLHEATVWMAQAHSENRIVALLGGLDRGTADLLAATTASRHERVALVMAPDADARPGFEDGRTVLVDHGWEVREVDATSELAHAWAPEGVAQ</sequence>
<dbReference type="RefSeq" id="WP_131167075.1">
    <property type="nucleotide sequence ID" value="NZ_SDMQ01000002.1"/>
</dbReference>
<dbReference type="Proteomes" id="UP000292373">
    <property type="component" value="Unassembled WGS sequence"/>
</dbReference>
<dbReference type="EMBL" id="SDMQ01000002">
    <property type="protein sequence ID" value="TBT87289.1"/>
    <property type="molecule type" value="Genomic_DNA"/>
</dbReference>
<dbReference type="InterPro" id="IPR002881">
    <property type="entry name" value="DUF58"/>
</dbReference>
<protein>
    <submittedName>
        <fullName evidence="3">DUF58 domain-containing protein</fullName>
    </submittedName>
</protein>
<dbReference type="Pfam" id="PF01882">
    <property type="entry name" value="DUF58"/>
    <property type="match status" value="1"/>
</dbReference>
<keyword evidence="1" id="KW-0812">Transmembrane</keyword>
<keyword evidence="4" id="KW-1185">Reference proteome</keyword>
<evidence type="ECO:0000313" key="3">
    <source>
        <dbReference type="EMBL" id="TBT87289.1"/>
    </source>
</evidence>